<gene>
    <name evidence="4" type="ORF">STCU_11454</name>
</gene>
<keyword evidence="3" id="KW-0732">Signal</keyword>
<reference evidence="4 5" key="1">
    <citation type="journal article" date="2013" name="PLoS ONE">
        <title>Predicting the Proteins of Angomonas deanei, Strigomonas culicis and Their Respective Endosymbionts Reveals New Aspects of the Trypanosomatidae Family.</title>
        <authorList>
            <person name="Motta M.C."/>
            <person name="Martins A.C."/>
            <person name="de Souza S.S."/>
            <person name="Catta-Preta C.M."/>
            <person name="Silva R."/>
            <person name="Klein C.C."/>
            <person name="de Almeida L.G."/>
            <person name="de Lima Cunha O."/>
            <person name="Ciapina L.P."/>
            <person name="Brocchi M."/>
            <person name="Colabardini A.C."/>
            <person name="de Araujo Lima B."/>
            <person name="Machado C.R."/>
            <person name="de Almeida Soares C.M."/>
            <person name="Probst C.M."/>
            <person name="de Menezes C.B."/>
            <person name="Thompson C.E."/>
            <person name="Bartholomeu D.C."/>
            <person name="Gradia D.F."/>
            <person name="Pavoni D.P."/>
            <person name="Grisard E.C."/>
            <person name="Fantinatti-Garboggini F."/>
            <person name="Marchini F.K."/>
            <person name="Rodrigues-Luiz G.F."/>
            <person name="Wagner G."/>
            <person name="Goldman G.H."/>
            <person name="Fietto J.L."/>
            <person name="Elias M.C."/>
            <person name="Goldman M.H."/>
            <person name="Sagot M.F."/>
            <person name="Pereira M."/>
            <person name="Stoco P.H."/>
            <person name="de Mendonca-Neto R.P."/>
            <person name="Teixeira S.M."/>
            <person name="Maciel T.E."/>
            <person name="de Oliveira Mendes T.A."/>
            <person name="Urmenyi T.P."/>
            <person name="de Souza W."/>
            <person name="Schenkman S."/>
            <person name="de Vasconcelos A.T."/>
        </authorList>
    </citation>
    <scope>NUCLEOTIDE SEQUENCE [LARGE SCALE GENOMIC DNA]</scope>
</reference>
<feature type="compositionally biased region" description="Basic residues" evidence="1">
    <location>
        <begin position="392"/>
        <end position="403"/>
    </location>
</feature>
<keyword evidence="2" id="KW-1133">Transmembrane helix</keyword>
<evidence type="ECO:0000256" key="3">
    <source>
        <dbReference type="SAM" id="SignalP"/>
    </source>
</evidence>
<comment type="caution">
    <text evidence="4">The sequence shown here is derived from an EMBL/GenBank/DDBJ whole genome shotgun (WGS) entry which is preliminary data.</text>
</comment>
<feature type="signal peptide" evidence="3">
    <location>
        <begin position="1"/>
        <end position="28"/>
    </location>
</feature>
<feature type="chain" id="PRO_5004557310" evidence="3">
    <location>
        <begin position="29"/>
        <end position="433"/>
    </location>
</feature>
<organism evidence="4 5">
    <name type="scientific">Strigomonas culicis</name>
    <dbReference type="NCBI Taxonomy" id="28005"/>
    <lineage>
        <taxon>Eukaryota</taxon>
        <taxon>Discoba</taxon>
        <taxon>Euglenozoa</taxon>
        <taxon>Kinetoplastea</taxon>
        <taxon>Metakinetoplastina</taxon>
        <taxon>Trypanosomatida</taxon>
        <taxon>Trypanosomatidae</taxon>
        <taxon>Strigomonadinae</taxon>
        <taxon>Strigomonas</taxon>
    </lineage>
</organism>
<feature type="compositionally biased region" description="Polar residues" evidence="1">
    <location>
        <begin position="334"/>
        <end position="358"/>
    </location>
</feature>
<proteinExistence type="predicted"/>
<dbReference type="EMBL" id="ATMH01011425">
    <property type="protein sequence ID" value="EPY16234.1"/>
    <property type="molecule type" value="Genomic_DNA"/>
</dbReference>
<keyword evidence="5" id="KW-1185">Reference proteome</keyword>
<dbReference type="AlphaFoldDB" id="S9TH42"/>
<accession>S9TH42</accession>
<evidence type="ECO:0000256" key="2">
    <source>
        <dbReference type="SAM" id="Phobius"/>
    </source>
</evidence>
<protein>
    <submittedName>
        <fullName evidence="4">Uncharacterized protein</fullName>
    </submittedName>
</protein>
<name>S9TH42_9TRYP</name>
<feature type="compositionally biased region" description="Polar residues" evidence="1">
    <location>
        <begin position="251"/>
        <end position="278"/>
    </location>
</feature>
<evidence type="ECO:0000313" key="4">
    <source>
        <dbReference type="EMBL" id="EPY16234.1"/>
    </source>
</evidence>
<feature type="region of interest" description="Disordered" evidence="1">
    <location>
        <begin position="251"/>
        <end position="433"/>
    </location>
</feature>
<feature type="transmembrane region" description="Helical" evidence="2">
    <location>
        <begin position="129"/>
        <end position="150"/>
    </location>
</feature>
<dbReference type="Proteomes" id="UP000015354">
    <property type="component" value="Unassembled WGS sequence"/>
</dbReference>
<keyword evidence="2" id="KW-0812">Transmembrane</keyword>
<evidence type="ECO:0000256" key="1">
    <source>
        <dbReference type="SAM" id="MobiDB-lite"/>
    </source>
</evidence>
<keyword evidence="2" id="KW-0472">Membrane</keyword>
<sequence length="433" mass="45915">MREASVLGYRRRNIILLAILLFISSSLFHSGSKGSLSSSNRPFCFPIAAAATVDGSQQSQDAIASANAHTSPMTRNDHSVDDLPIHHAYALQVETGESSNASSDSCPCCICGGTTTTEPVILASTSSLFGLWVFIGVFGSLVVVILISYISDYIIQPVPPQKTLLPIPVINNNNHSNDYSVSGNMISGASGADSGIPPMPIDPHLSDDMDAMTAVSKGIQNGIFGKTGDSITEELLRQTPAGVLRQRHTLNTTSHVGSNDPQGGTSNSKWRAGTTDSASDPYGGATRTANLKHLYEEDDDEEGHTTGHGPLPLHPGPYQQSRSGTGGGVALFDTPSSMRSGMDSAQETPLSYISSPSNSDRKQVRRRNFYPTPQRDGSCLVGAIGGSDSKPKRSKATPKHPKHHSEGDSGSEGLEDEKSSSNSQKVIKFDAYI</sequence>
<evidence type="ECO:0000313" key="5">
    <source>
        <dbReference type="Proteomes" id="UP000015354"/>
    </source>
</evidence>